<sequence length="133" mass="14854">MIPTLPSFRRCDSSTRDGLVFSHRRLRPTISQKLMHKQASFFRWWTLAGPPQPSHVALCTVCHYLHIATHRAHQPLRLAAGTSTGGHWDTRDGRGRFDIGSYGVRDDQSVSLSGMSPVRVHEAIASASRPLRA</sequence>
<reference evidence="1 2" key="1">
    <citation type="journal article" date="2018" name="Biotechnol. Biofuels">
        <title>Integrative visual omics of the white-rot fungus Polyporus brumalis exposes the biotechnological potential of its oxidative enzymes for delignifying raw plant biomass.</title>
        <authorList>
            <person name="Miyauchi S."/>
            <person name="Rancon A."/>
            <person name="Drula E."/>
            <person name="Hage H."/>
            <person name="Chaduli D."/>
            <person name="Favel A."/>
            <person name="Grisel S."/>
            <person name="Henrissat B."/>
            <person name="Herpoel-Gimbert I."/>
            <person name="Ruiz-Duenas F.J."/>
            <person name="Chevret D."/>
            <person name="Hainaut M."/>
            <person name="Lin J."/>
            <person name="Wang M."/>
            <person name="Pangilinan J."/>
            <person name="Lipzen A."/>
            <person name="Lesage-Meessen L."/>
            <person name="Navarro D."/>
            <person name="Riley R."/>
            <person name="Grigoriev I.V."/>
            <person name="Zhou S."/>
            <person name="Raouche S."/>
            <person name="Rosso M.N."/>
        </authorList>
    </citation>
    <scope>NUCLEOTIDE SEQUENCE [LARGE SCALE GENOMIC DNA]</scope>
    <source>
        <strain evidence="1 2">BRFM 1820</strain>
    </source>
</reference>
<dbReference type="EMBL" id="KZ857379">
    <property type="protein sequence ID" value="RDX57253.1"/>
    <property type="molecule type" value="Genomic_DNA"/>
</dbReference>
<keyword evidence="2" id="KW-1185">Reference proteome</keyword>
<gene>
    <name evidence="1" type="ORF">OH76DRAFT_25340</name>
</gene>
<name>A0A371DXH6_9APHY</name>
<evidence type="ECO:0000313" key="1">
    <source>
        <dbReference type="EMBL" id="RDX57253.1"/>
    </source>
</evidence>
<evidence type="ECO:0000313" key="2">
    <source>
        <dbReference type="Proteomes" id="UP000256964"/>
    </source>
</evidence>
<protein>
    <submittedName>
        <fullName evidence="1">Uncharacterized protein</fullName>
    </submittedName>
</protein>
<organism evidence="1 2">
    <name type="scientific">Lentinus brumalis</name>
    <dbReference type="NCBI Taxonomy" id="2498619"/>
    <lineage>
        <taxon>Eukaryota</taxon>
        <taxon>Fungi</taxon>
        <taxon>Dikarya</taxon>
        <taxon>Basidiomycota</taxon>
        <taxon>Agaricomycotina</taxon>
        <taxon>Agaricomycetes</taxon>
        <taxon>Polyporales</taxon>
        <taxon>Polyporaceae</taxon>
        <taxon>Lentinus</taxon>
    </lineage>
</organism>
<accession>A0A371DXH6</accession>
<proteinExistence type="predicted"/>
<dbReference type="Proteomes" id="UP000256964">
    <property type="component" value="Unassembled WGS sequence"/>
</dbReference>
<dbReference type="AlphaFoldDB" id="A0A371DXH6"/>